<evidence type="ECO:0000313" key="1">
    <source>
        <dbReference type="EMBL" id="CDS01717.1"/>
    </source>
</evidence>
<gene>
    <name evidence="1" type="primary">SSCI72980.1</name>
</gene>
<sequence>MATAALPNAQRSHMEKNLWPAWTLLWCPAALSNF</sequence>
<accession>A0A0F7S3Y7</accession>
<protein>
    <submittedName>
        <fullName evidence="1">Uncharacterized protein</fullName>
    </submittedName>
</protein>
<evidence type="ECO:0000313" key="2">
    <source>
        <dbReference type="Proteomes" id="UP000242770"/>
    </source>
</evidence>
<reference evidence="2" key="1">
    <citation type="submission" date="2014-06" db="EMBL/GenBank/DDBJ databases">
        <authorList>
            <person name="Berkman P.J."/>
        </authorList>
    </citation>
    <scope>NUCLEOTIDE SEQUENCE [LARGE SCALE GENOMIC DNA]</scope>
</reference>
<organism evidence="1 2">
    <name type="scientific">Sporisorium scitamineum</name>
    <dbReference type="NCBI Taxonomy" id="49012"/>
    <lineage>
        <taxon>Eukaryota</taxon>
        <taxon>Fungi</taxon>
        <taxon>Dikarya</taxon>
        <taxon>Basidiomycota</taxon>
        <taxon>Ustilaginomycotina</taxon>
        <taxon>Ustilaginomycetes</taxon>
        <taxon>Ustilaginales</taxon>
        <taxon>Ustilaginaceae</taxon>
        <taxon>Sporisorium</taxon>
    </lineage>
</organism>
<dbReference type="EMBL" id="CCFA01004411">
    <property type="protein sequence ID" value="CDS01717.1"/>
    <property type="molecule type" value="Genomic_DNA"/>
</dbReference>
<proteinExistence type="predicted"/>
<dbReference type="Proteomes" id="UP000242770">
    <property type="component" value="Unassembled WGS sequence"/>
</dbReference>
<dbReference type="AlphaFoldDB" id="A0A0F7S3Y7"/>
<name>A0A0F7S3Y7_9BASI</name>
<keyword evidence="2" id="KW-1185">Reference proteome</keyword>